<keyword evidence="4" id="KW-1185">Reference proteome</keyword>
<evidence type="ECO:0000259" key="2">
    <source>
        <dbReference type="PROSITE" id="PS51166"/>
    </source>
</evidence>
<evidence type="ECO:0000313" key="3">
    <source>
        <dbReference type="EMBL" id="ASJ07197.1"/>
    </source>
</evidence>
<feature type="region of interest" description="Disordered" evidence="1">
    <location>
        <begin position="29"/>
        <end position="99"/>
    </location>
</feature>
<dbReference type="Pfam" id="PF00756">
    <property type="entry name" value="Esterase"/>
    <property type="match status" value="1"/>
</dbReference>
<dbReference type="SUPFAM" id="SSF53474">
    <property type="entry name" value="alpha/beta-Hydrolases"/>
    <property type="match status" value="1"/>
</dbReference>
<dbReference type="InterPro" id="IPR013783">
    <property type="entry name" value="Ig-like_fold"/>
</dbReference>
<dbReference type="SUPFAM" id="SSF49452">
    <property type="entry name" value="Starch-binding domain-like"/>
    <property type="match status" value="1"/>
</dbReference>
<dbReference type="PROSITE" id="PS51166">
    <property type="entry name" value="CBM20"/>
    <property type="match status" value="1"/>
</dbReference>
<gene>
    <name evidence="3" type="ORF">A3L08_07620</name>
</gene>
<feature type="compositionally biased region" description="Polar residues" evidence="1">
    <location>
        <begin position="30"/>
        <end position="47"/>
    </location>
</feature>
<dbReference type="SMART" id="SM01065">
    <property type="entry name" value="CBM_2"/>
    <property type="match status" value="1"/>
</dbReference>
<proteinExistence type="predicted"/>
<dbReference type="InterPro" id="IPR013784">
    <property type="entry name" value="Carb-bd-like_fold"/>
</dbReference>
<dbReference type="Gene3D" id="2.60.40.10">
    <property type="entry name" value="Immunoglobulins"/>
    <property type="match status" value="1"/>
</dbReference>
<keyword evidence="3" id="KW-0067">ATP-binding</keyword>
<dbReference type="Gene3D" id="3.40.50.1820">
    <property type="entry name" value="alpha/beta hydrolase"/>
    <property type="match status" value="1"/>
</dbReference>
<feature type="domain" description="CBM20" evidence="2">
    <location>
        <begin position="97"/>
        <end position="202"/>
    </location>
</feature>
<sequence>MQSVHLTRLLALMLAGMIVFSAGCLGNGGASVTTSPSQSEKTTSDPNGTAGVPHSTTPTTSAASTESTPTTTTSSTTAAETTSSETSTTTQTTSTPTETSRMVEVTFIVSVPDYTPENDPVYIAGDFNSWNPGDENYRLRKRDDGRWEITLEFPQGTSIEFKFTRGSWETVEKGRNGEEIANRRFTFKESGTYEFTVYHWRDYVEEVGVGEHTITGNVTTFKMLIPQLNRTRRIWVYLPPDYGTDGKRYPVLYMLDGQNLFDRATSFAGEWGVDEALERLYNESGFSLIVVGIDNGGDKRIDEYAPWVNEEYGRGGEGDAMVRFIVETLKPYIDLQYRTLPNETGIMGSSLGGLMAIYAGFSYPETFKYVGAMSSAFWFNPEIYDFVKNAPKGPEKIYIDWGTSEGSDPSEMIETNERMVEILKEKGYVEGENLMVVEDEGATHNEYYWGKRFPKAVLWLFGG</sequence>
<dbReference type="GO" id="GO:2001070">
    <property type="term" value="F:starch binding"/>
    <property type="evidence" value="ECO:0007669"/>
    <property type="project" value="InterPro"/>
</dbReference>
<organism evidence="3 4">
    <name type="scientific">Thermococcus pacificus</name>
    <dbReference type="NCBI Taxonomy" id="71998"/>
    <lineage>
        <taxon>Archaea</taxon>
        <taxon>Methanobacteriati</taxon>
        <taxon>Methanobacteriota</taxon>
        <taxon>Thermococci</taxon>
        <taxon>Thermococcales</taxon>
        <taxon>Thermococcaceae</taxon>
        <taxon>Thermococcus</taxon>
    </lineage>
</organism>
<accession>A0A218P8T0</accession>
<evidence type="ECO:0000256" key="1">
    <source>
        <dbReference type="SAM" id="MobiDB-lite"/>
    </source>
</evidence>
<protein>
    <submittedName>
        <fullName evidence="3">Phosphonate ABC transporter ATP-binding protein</fullName>
    </submittedName>
</protein>
<keyword evidence="3" id="KW-0547">Nucleotide-binding</keyword>
<dbReference type="Proteomes" id="UP000197418">
    <property type="component" value="Chromosome"/>
</dbReference>
<dbReference type="Pfam" id="PF00686">
    <property type="entry name" value="CBM_20"/>
    <property type="match status" value="1"/>
</dbReference>
<dbReference type="KEGG" id="tpaf:A3L08_07620"/>
<feature type="compositionally biased region" description="Low complexity" evidence="1">
    <location>
        <begin position="55"/>
        <end position="99"/>
    </location>
</feature>
<dbReference type="InterPro" id="IPR050583">
    <property type="entry name" value="Mycobacterial_A85_antigen"/>
</dbReference>
<dbReference type="AlphaFoldDB" id="A0A218P8T0"/>
<reference evidence="3 4" key="1">
    <citation type="submission" date="2016-04" db="EMBL/GenBank/DDBJ databases">
        <title>Complete genome sequence of Thermococcus pacificus type strain P4.</title>
        <authorList>
            <person name="Oger P.M."/>
        </authorList>
    </citation>
    <scope>NUCLEOTIDE SEQUENCE [LARGE SCALE GENOMIC DNA]</scope>
    <source>
        <strain evidence="3 4">P-4</strain>
    </source>
</reference>
<dbReference type="PANTHER" id="PTHR48098:SF6">
    <property type="entry name" value="FERRI-BACILLIBACTIN ESTERASE BESA"/>
    <property type="match status" value="1"/>
</dbReference>
<dbReference type="EMBL" id="CP015102">
    <property type="protein sequence ID" value="ASJ07197.1"/>
    <property type="molecule type" value="Genomic_DNA"/>
</dbReference>
<dbReference type="PANTHER" id="PTHR48098">
    <property type="entry name" value="ENTEROCHELIN ESTERASE-RELATED"/>
    <property type="match status" value="1"/>
</dbReference>
<dbReference type="InterPro" id="IPR029058">
    <property type="entry name" value="AB_hydrolase_fold"/>
</dbReference>
<evidence type="ECO:0000313" key="4">
    <source>
        <dbReference type="Proteomes" id="UP000197418"/>
    </source>
</evidence>
<dbReference type="InterPro" id="IPR000801">
    <property type="entry name" value="Esterase-like"/>
</dbReference>
<dbReference type="GO" id="GO:0005524">
    <property type="term" value="F:ATP binding"/>
    <property type="evidence" value="ECO:0007669"/>
    <property type="project" value="UniProtKB-KW"/>
</dbReference>
<name>A0A218P8T0_9EURY</name>
<dbReference type="InterPro" id="IPR002044">
    <property type="entry name" value="CBM20"/>
</dbReference>